<reference evidence="2" key="3">
    <citation type="submission" date="2022-06" db="UniProtKB">
        <authorList>
            <consortium name="EnsemblPlants"/>
        </authorList>
    </citation>
    <scope>IDENTIFICATION</scope>
</reference>
<reference evidence="2" key="2">
    <citation type="submission" date="2018-03" db="EMBL/GenBank/DDBJ databases">
        <title>The Triticum urartu genome reveals the dynamic nature of wheat genome evolution.</title>
        <authorList>
            <person name="Ling H."/>
            <person name="Ma B."/>
            <person name="Shi X."/>
            <person name="Liu H."/>
            <person name="Dong L."/>
            <person name="Sun H."/>
            <person name="Cao Y."/>
            <person name="Gao Q."/>
            <person name="Zheng S."/>
            <person name="Li Y."/>
            <person name="Yu Y."/>
            <person name="Du H."/>
            <person name="Qi M."/>
            <person name="Li Y."/>
            <person name="Yu H."/>
            <person name="Cui Y."/>
            <person name="Wang N."/>
            <person name="Chen C."/>
            <person name="Wu H."/>
            <person name="Zhao Y."/>
            <person name="Zhang J."/>
            <person name="Li Y."/>
            <person name="Zhou W."/>
            <person name="Zhang B."/>
            <person name="Hu W."/>
            <person name="Eijk M."/>
            <person name="Tang J."/>
            <person name="Witsenboer H."/>
            <person name="Zhao S."/>
            <person name="Li Z."/>
            <person name="Zhang A."/>
            <person name="Wang D."/>
            <person name="Liang C."/>
        </authorList>
    </citation>
    <scope>NUCLEOTIDE SEQUENCE [LARGE SCALE GENOMIC DNA]</scope>
    <source>
        <strain evidence="2">cv. G1812</strain>
    </source>
</reference>
<evidence type="ECO:0000313" key="2">
    <source>
        <dbReference type="EnsemblPlants" id="TuG1812G0300000513.01.T01.cds324923"/>
    </source>
</evidence>
<dbReference type="AlphaFoldDB" id="A0A8R7PMJ1"/>
<organism evidence="2 3">
    <name type="scientific">Triticum urartu</name>
    <name type="common">Red wild einkorn</name>
    <name type="synonym">Crithodium urartu</name>
    <dbReference type="NCBI Taxonomy" id="4572"/>
    <lineage>
        <taxon>Eukaryota</taxon>
        <taxon>Viridiplantae</taxon>
        <taxon>Streptophyta</taxon>
        <taxon>Embryophyta</taxon>
        <taxon>Tracheophyta</taxon>
        <taxon>Spermatophyta</taxon>
        <taxon>Magnoliopsida</taxon>
        <taxon>Liliopsida</taxon>
        <taxon>Poales</taxon>
        <taxon>Poaceae</taxon>
        <taxon>BOP clade</taxon>
        <taxon>Pooideae</taxon>
        <taxon>Triticodae</taxon>
        <taxon>Triticeae</taxon>
        <taxon>Triticinae</taxon>
        <taxon>Triticum</taxon>
    </lineage>
</organism>
<protein>
    <recommendedName>
        <fullName evidence="1">Reverse transcriptase zinc-binding domain-containing protein</fullName>
    </recommendedName>
</protein>
<dbReference type="PANTHER" id="PTHR47746">
    <property type="entry name" value="ZF-RVT DOMAIN-CONTAINING PROTEIN"/>
    <property type="match status" value="1"/>
</dbReference>
<dbReference type="Gramene" id="TuG1812G0300000513.01.T01">
    <property type="protein sequence ID" value="TuG1812G0300000513.01.T01.cds324923"/>
    <property type="gene ID" value="TuG1812G0300000513.01"/>
</dbReference>
<dbReference type="EnsemblPlants" id="TuG1812G0300000513.01.T01">
    <property type="protein sequence ID" value="TuG1812G0300000513.01.T01.cds324923"/>
    <property type="gene ID" value="TuG1812G0300000513.01"/>
</dbReference>
<evidence type="ECO:0000313" key="3">
    <source>
        <dbReference type="Proteomes" id="UP000015106"/>
    </source>
</evidence>
<dbReference type="InterPro" id="IPR026960">
    <property type="entry name" value="RVT-Znf"/>
</dbReference>
<sequence>MWLVVHRRCLTADNLDRRGWPSNGACPLCLSTHEDCTHLFVHCCFSQQVWIKFRDWTGADFRTPDDSFCSTEEWWLNTRKEVPKPERRNFDTIAILLHWRIWKERNARIFEQVASNVDRVLELIREDIATWRTAGCV</sequence>
<reference evidence="3" key="1">
    <citation type="journal article" date="2013" name="Nature">
        <title>Draft genome of the wheat A-genome progenitor Triticum urartu.</title>
        <authorList>
            <person name="Ling H.Q."/>
            <person name="Zhao S."/>
            <person name="Liu D."/>
            <person name="Wang J."/>
            <person name="Sun H."/>
            <person name="Zhang C."/>
            <person name="Fan H."/>
            <person name="Li D."/>
            <person name="Dong L."/>
            <person name="Tao Y."/>
            <person name="Gao C."/>
            <person name="Wu H."/>
            <person name="Li Y."/>
            <person name="Cui Y."/>
            <person name="Guo X."/>
            <person name="Zheng S."/>
            <person name="Wang B."/>
            <person name="Yu K."/>
            <person name="Liang Q."/>
            <person name="Yang W."/>
            <person name="Lou X."/>
            <person name="Chen J."/>
            <person name="Feng M."/>
            <person name="Jian J."/>
            <person name="Zhang X."/>
            <person name="Luo G."/>
            <person name="Jiang Y."/>
            <person name="Liu J."/>
            <person name="Wang Z."/>
            <person name="Sha Y."/>
            <person name="Zhang B."/>
            <person name="Wu H."/>
            <person name="Tang D."/>
            <person name="Shen Q."/>
            <person name="Xue P."/>
            <person name="Zou S."/>
            <person name="Wang X."/>
            <person name="Liu X."/>
            <person name="Wang F."/>
            <person name="Yang Y."/>
            <person name="An X."/>
            <person name="Dong Z."/>
            <person name="Zhang K."/>
            <person name="Zhang X."/>
            <person name="Luo M.C."/>
            <person name="Dvorak J."/>
            <person name="Tong Y."/>
            <person name="Wang J."/>
            <person name="Yang H."/>
            <person name="Li Z."/>
            <person name="Wang D."/>
            <person name="Zhang A."/>
            <person name="Wang J."/>
        </authorList>
    </citation>
    <scope>NUCLEOTIDE SEQUENCE</scope>
    <source>
        <strain evidence="3">cv. G1812</strain>
    </source>
</reference>
<feature type="domain" description="Reverse transcriptase zinc-binding" evidence="1">
    <location>
        <begin position="1"/>
        <end position="50"/>
    </location>
</feature>
<accession>A0A8R7PMJ1</accession>
<dbReference type="Pfam" id="PF13966">
    <property type="entry name" value="zf-RVT"/>
    <property type="match status" value="1"/>
</dbReference>
<dbReference type="Proteomes" id="UP000015106">
    <property type="component" value="Chromosome 3"/>
</dbReference>
<proteinExistence type="predicted"/>
<dbReference type="PANTHER" id="PTHR47746:SF75">
    <property type="entry name" value="AMINOTRANSFERASE-LIKE PLANT MOBILE DOMAIN-CONTAINING PROTEIN"/>
    <property type="match status" value="1"/>
</dbReference>
<keyword evidence="3" id="KW-1185">Reference proteome</keyword>
<evidence type="ECO:0000259" key="1">
    <source>
        <dbReference type="Pfam" id="PF13966"/>
    </source>
</evidence>
<name>A0A8R7PMJ1_TRIUA</name>